<dbReference type="InterPro" id="IPR050153">
    <property type="entry name" value="Metal_Ion_Import_ABC"/>
</dbReference>
<comment type="similarity">
    <text evidence="1">Belongs to the ABC transporter superfamily.</text>
</comment>
<dbReference type="OrthoDB" id="5296765at2"/>
<evidence type="ECO:0000256" key="1">
    <source>
        <dbReference type="ARBA" id="ARBA00005417"/>
    </source>
</evidence>
<dbReference type="GO" id="GO:0005524">
    <property type="term" value="F:ATP binding"/>
    <property type="evidence" value="ECO:0007669"/>
    <property type="project" value="UniProtKB-KW"/>
</dbReference>
<name>A0A3P1VBV7_9ACTO</name>
<gene>
    <name evidence="6" type="ORF">EII10_00270</name>
</gene>
<sequence length="244" mass="25519">MLDVQGLTVSYGSLRALEEVSLEVAHGRVCGLVGTNGSGKSTLFKAVMGLLAPEAGTIAVDGLEGRVARGQGLLGYVPQEDAVDRDFPISVREVVMTGRYGRMGALRRPSRADREAVEAAMERTGITSLAGRQIGALSGGQRKRAFVARGIAQGARLLLLDEPFAGVDRASESAITALLRELAAEGCAILISTHDLGSLRALADDVVLLRRRVLAAGPTARVLTTENVARAFGTDPGAGEGMLR</sequence>
<evidence type="ECO:0000259" key="5">
    <source>
        <dbReference type="PROSITE" id="PS50893"/>
    </source>
</evidence>
<dbReference type="InterPro" id="IPR027417">
    <property type="entry name" value="P-loop_NTPase"/>
</dbReference>
<dbReference type="InterPro" id="IPR017871">
    <property type="entry name" value="ABC_transporter-like_CS"/>
</dbReference>
<dbReference type="GO" id="GO:0016887">
    <property type="term" value="F:ATP hydrolysis activity"/>
    <property type="evidence" value="ECO:0007669"/>
    <property type="project" value="InterPro"/>
</dbReference>
<keyword evidence="2" id="KW-0813">Transport</keyword>
<dbReference type="PROSITE" id="PS00211">
    <property type="entry name" value="ABC_TRANSPORTER_1"/>
    <property type="match status" value="1"/>
</dbReference>
<organism evidence="6 7">
    <name type="scientific">Actinomyces bowdenii</name>
    <dbReference type="NCBI Taxonomy" id="131109"/>
    <lineage>
        <taxon>Bacteria</taxon>
        <taxon>Bacillati</taxon>
        <taxon>Actinomycetota</taxon>
        <taxon>Actinomycetes</taxon>
        <taxon>Actinomycetales</taxon>
        <taxon>Actinomycetaceae</taxon>
        <taxon>Actinomyces</taxon>
    </lineage>
</organism>
<dbReference type="PANTHER" id="PTHR42734:SF5">
    <property type="entry name" value="IRON TRANSPORT SYSTEM ATP-BINDING PROTEIN HI_0361-RELATED"/>
    <property type="match status" value="1"/>
</dbReference>
<dbReference type="InterPro" id="IPR003593">
    <property type="entry name" value="AAA+_ATPase"/>
</dbReference>
<evidence type="ECO:0000256" key="2">
    <source>
        <dbReference type="ARBA" id="ARBA00022448"/>
    </source>
</evidence>
<dbReference type="Pfam" id="PF00005">
    <property type="entry name" value="ABC_tran"/>
    <property type="match status" value="1"/>
</dbReference>
<evidence type="ECO:0000313" key="6">
    <source>
        <dbReference type="EMBL" id="RRD30970.1"/>
    </source>
</evidence>
<dbReference type="SMART" id="SM00382">
    <property type="entry name" value="AAA"/>
    <property type="match status" value="1"/>
</dbReference>
<dbReference type="Proteomes" id="UP000271272">
    <property type="component" value="Unassembled WGS sequence"/>
</dbReference>
<evidence type="ECO:0000256" key="3">
    <source>
        <dbReference type="ARBA" id="ARBA00022741"/>
    </source>
</evidence>
<dbReference type="PANTHER" id="PTHR42734">
    <property type="entry name" value="METAL TRANSPORT SYSTEM ATP-BINDING PROTEIN TM_0124-RELATED"/>
    <property type="match status" value="1"/>
</dbReference>
<dbReference type="PROSITE" id="PS50893">
    <property type="entry name" value="ABC_TRANSPORTER_2"/>
    <property type="match status" value="1"/>
</dbReference>
<evidence type="ECO:0000256" key="4">
    <source>
        <dbReference type="ARBA" id="ARBA00022840"/>
    </source>
</evidence>
<dbReference type="Gene3D" id="3.40.50.300">
    <property type="entry name" value="P-loop containing nucleotide triphosphate hydrolases"/>
    <property type="match status" value="1"/>
</dbReference>
<dbReference type="InterPro" id="IPR003439">
    <property type="entry name" value="ABC_transporter-like_ATP-bd"/>
</dbReference>
<dbReference type="SUPFAM" id="SSF52540">
    <property type="entry name" value="P-loop containing nucleoside triphosphate hydrolases"/>
    <property type="match status" value="1"/>
</dbReference>
<proteinExistence type="inferred from homology"/>
<dbReference type="AlphaFoldDB" id="A0A3P1VBV7"/>
<keyword evidence="7" id="KW-1185">Reference proteome</keyword>
<feature type="domain" description="ABC transporter" evidence="5">
    <location>
        <begin position="2"/>
        <end position="236"/>
    </location>
</feature>
<evidence type="ECO:0000313" key="7">
    <source>
        <dbReference type="Proteomes" id="UP000271272"/>
    </source>
</evidence>
<reference evidence="6 7" key="1">
    <citation type="submission" date="2018-11" db="EMBL/GenBank/DDBJ databases">
        <title>Genomes From Bacteria Associated with the Canine Oral Cavity: a Test Case for Automated Genome-Based Taxonomic Assignment.</title>
        <authorList>
            <person name="Coil D.A."/>
            <person name="Jospin G."/>
            <person name="Darling A.E."/>
            <person name="Wallis C."/>
            <person name="Davis I.J."/>
            <person name="Harris S."/>
            <person name="Eisen J.A."/>
            <person name="Holcombe L.J."/>
            <person name="O'Flynn C."/>
        </authorList>
    </citation>
    <scope>NUCLEOTIDE SEQUENCE [LARGE SCALE GENOMIC DNA]</scope>
    <source>
        <strain evidence="6 7">OH5050</strain>
    </source>
</reference>
<dbReference type="EMBL" id="RQZC01000001">
    <property type="protein sequence ID" value="RRD30970.1"/>
    <property type="molecule type" value="Genomic_DNA"/>
</dbReference>
<protein>
    <submittedName>
        <fullName evidence="6">Metal ABC transporter ATP-binding protein</fullName>
    </submittedName>
</protein>
<keyword evidence="3" id="KW-0547">Nucleotide-binding</keyword>
<comment type="caution">
    <text evidence="6">The sequence shown here is derived from an EMBL/GenBank/DDBJ whole genome shotgun (WGS) entry which is preliminary data.</text>
</comment>
<dbReference type="CDD" id="cd03235">
    <property type="entry name" value="ABC_Metallic_Cations"/>
    <property type="match status" value="1"/>
</dbReference>
<accession>A0A3P1VBV7</accession>
<keyword evidence="4 6" id="KW-0067">ATP-binding</keyword>